<sequence>MKIFSVSCPHCQQPATNSVQALSNTIKCEHCSRPVLDGKPVEADSKNFECLIQSPKPVVVTFWGHNCAPCRTFKPIVEKVAAERQKSLRFVRLNVQQNQALATRYKVRGVPTVMVFKKGRVQAALPTALKKKEFGQWLDEVLER</sequence>
<dbReference type="PROSITE" id="PS00194">
    <property type="entry name" value="THIOREDOXIN_1"/>
    <property type="match status" value="1"/>
</dbReference>
<dbReference type="Pfam" id="PF00085">
    <property type="entry name" value="Thioredoxin"/>
    <property type="match status" value="1"/>
</dbReference>
<dbReference type="PANTHER" id="PTHR45663">
    <property type="entry name" value="GEO12009P1"/>
    <property type="match status" value="1"/>
</dbReference>
<reference evidence="4" key="1">
    <citation type="submission" date="2022-07" db="EMBL/GenBank/DDBJ databases">
        <title>Genome sequencing of Photobacterium atrarenae GJH2-4.</title>
        <authorList>
            <person name="Park S.-J."/>
        </authorList>
    </citation>
    <scope>NUCLEOTIDE SEQUENCE</scope>
    <source>
        <strain evidence="4">GJH2-4</strain>
    </source>
</reference>
<protein>
    <submittedName>
        <fullName evidence="4">Thioredoxin TrxC</fullName>
    </submittedName>
</protein>
<dbReference type="PROSITE" id="PS51352">
    <property type="entry name" value="THIOREDOXIN_2"/>
    <property type="match status" value="1"/>
</dbReference>
<dbReference type="InterPro" id="IPR017937">
    <property type="entry name" value="Thioredoxin_CS"/>
</dbReference>
<dbReference type="SUPFAM" id="SSF52833">
    <property type="entry name" value="Thioredoxin-like"/>
    <property type="match status" value="1"/>
</dbReference>
<organism evidence="4 5">
    <name type="scientific">Photobacterium atrarenae</name>
    <dbReference type="NCBI Taxonomy" id="865757"/>
    <lineage>
        <taxon>Bacteria</taxon>
        <taxon>Pseudomonadati</taxon>
        <taxon>Pseudomonadota</taxon>
        <taxon>Gammaproteobacteria</taxon>
        <taxon>Vibrionales</taxon>
        <taxon>Vibrionaceae</taxon>
        <taxon>Photobacterium</taxon>
    </lineage>
</organism>
<evidence type="ECO:0000256" key="1">
    <source>
        <dbReference type="ARBA" id="ARBA00023157"/>
    </source>
</evidence>
<dbReference type="EMBL" id="CP101509">
    <property type="protein sequence ID" value="UTV30099.1"/>
    <property type="molecule type" value="Genomic_DNA"/>
</dbReference>
<evidence type="ECO:0000313" key="4">
    <source>
        <dbReference type="EMBL" id="UTV30099.1"/>
    </source>
</evidence>
<evidence type="ECO:0000256" key="2">
    <source>
        <dbReference type="ARBA" id="ARBA00023284"/>
    </source>
</evidence>
<proteinExistence type="predicted"/>
<dbReference type="Proteomes" id="UP001057998">
    <property type="component" value="Chromosome 2"/>
</dbReference>
<evidence type="ECO:0000259" key="3">
    <source>
        <dbReference type="PROSITE" id="PS51352"/>
    </source>
</evidence>
<keyword evidence="1" id="KW-1015">Disulfide bond</keyword>
<dbReference type="RefSeq" id="WP_255391443.1">
    <property type="nucleotide sequence ID" value="NZ_CP101509.1"/>
</dbReference>
<gene>
    <name evidence="4" type="primary">trxC</name>
    <name evidence="4" type="ORF">NNL38_24225</name>
</gene>
<keyword evidence="5" id="KW-1185">Reference proteome</keyword>
<dbReference type="PANTHER" id="PTHR45663:SF40">
    <property type="entry name" value="THIOREDOXIN 2"/>
    <property type="match status" value="1"/>
</dbReference>
<name>A0ABY5GN23_9GAMM</name>
<dbReference type="NCBIfam" id="NF008229">
    <property type="entry name" value="PRK10996.1"/>
    <property type="match status" value="1"/>
</dbReference>
<accession>A0ABY5GN23</accession>
<dbReference type="InterPro" id="IPR036249">
    <property type="entry name" value="Thioredoxin-like_sf"/>
</dbReference>
<feature type="domain" description="Thioredoxin" evidence="3">
    <location>
        <begin position="22"/>
        <end position="143"/>
    </location>
</feature>
<evidence type="ECO:0000313" key="5">
    <source>
        <dbReference type="Proteomes" id="UP001057998"/>
    </source>
</evidence>
<dbReference type="Gene3D" id="3.40.30.10">
    <property type="entry name" value="Glutaredoxin"/>
    <property type="match status" value="1"/>
</dbReference>
<dbReference type="CDD" id="cd02947">
    <property type="entry name" value="TRX_family"/>
    <property type="match status" value="1"/>
</dbReference>
<dbReference type="InterPro" id="IPR013766">
    <property type="entry name" value="Thioredoxin_domain"/>
</dbReference>
<keyword evidence="2" id="KW-0676">Redox-active center</keyword>